<proteinExistence type="predicted"/>
<feature type="compositionally biased region" description="Basic and acidic residues" evidence="1">
    <location>
        <begin position="257"/>
        <end position="270"/>
    </location>
</feature>
<reference evidence="2" key="1">
    <citation type="submission" date="2021-04" db="EMBL/GenBank/DDBJ databases">
        <title>novel species isolated from subtropical streams in China.</title>
        <authorList>
            <person name="Lu H."/>
        </authorList>
    </citation>
    <scope>NUCLEOTIDE SEQUENCE</scope>
    <source>
        <strain evidence="2">LFS511W</strain>
    </source>
</reference>
<evidence type="ECO:0000313" key="3">
    <source>
        <dbReference type="Proteomes" id="UP000680067"/>
    </source>
</evidence>
<gene>
    <name evidence="2" type="ORF">KDM89_05095</name>
</gene>
<sequence length="292" mass="31419">MATSGFTQSQVFEQPATMLRQLSEQGLQQYQGMLQWQWETSLRMLQEFSQLGQFWLGSHSLHDAVSNQQQQISDFFRFFQSEQHNWDSVQSAARDFWQQFTGEQHPLVKLQLQSMTRFQENAAPVVQPVAVSVSIPGPVSVQAVAEVIASPVQKELVLQPEPAVIQAADIPAAPVAEVRKEVSTETAKAATEKAEDTPVAVVSAAPAKVTPAPAAKAPVVKTVAAKPVKKVVAKPAPAVTTPVTASVKTGFPTPDTSHLKAEAAKNGDKKPVAVKKAIAPALVKKTVSKSKS</sequence>
<evidence type="ECO:0000256" key="1">
    <source>
        <dbReference type="SAM" id="MobiDB-lite"/>
    </source>
</evidence>
<keyword evidence="3" id="KW-1185">Reference proteome</keyword>
<feature type="region of interest" description="Disordered" evidence="1">
    <location>
        <begin position="249"/>
        <end position="270"/>
    </location>
</feature>
<organism evidence="2 3">
    <name type="scientific">Undibacterium luofuense</name>
    <dbReference type="NCBI Taxonomy" id="2828733"/>
    <lineage>
        <taxon>Bacteria</taxon>
        <taxon>Pseudomonadati</taxon>
        <taxon>Pseudomonadota</taxon>
        <taxon>Betaproteobacteria</taxon>
        <taxon>Burkholderiales</taxon>
        <taxon>Oxalobacteraceae</taxon>
        <taxon>Undibacterium</taxon>
    </lineage>
</organism>
<evidence type="ECO:0000313" key="2">
    <source>
        <dbReference type="EMBL" id="MBR7781506.1"/>
    </source>
</evidence>
<dbReference type="AlphaFoldDB" id="A0A941DMM1"/>
<comment type="caution">
    <text evidence="2">The sequence shown here is derived from an EMBL/GenBank/DDBJ whole genome shotgun (WGS) entry which is preliminary data.</text>
</comment>
<protein>
    <submittedName>
        <fullName evidence="2">Uncharacterized protein</fullName>
    </submittedName>
</protein>
<accession>A0A941DMM1</accession>
<dbReference type="EMBL" id="JAGSPN010000002">
    <property type="protein sequence ID" value="MBR7781506.1"/>
    <property type="molecule type" value="Genomic_DNA"/>
</dbReference>
<dbReference type="RefSeq" id="WP_212686850.1">
    <property type="nucleotide sequence ID" value="NZ_JAGSPN010000002.1"/>
</dbReference>
<name>A0A941DMM1_9BURK</name>
<dbReference type="Proteomes" id="UP000680067">
    <property type="component" value="Unassembled WGS sequence"/>
</dbReference>